<keyword evidence="4 10" id="KW-0812">Transmembrane</keyword>
<dbReference type="Pfam" id="PF00593">
    <property type="entry name" value="TonB_dep_Rec_b-barrel"/>
    <property type="match status" value="1"/>
</dbReference>
<comment type="subcellular location">
    <subcellularLocation>
        <location evidence="1 10">Cell outer membrane</location>
        <topology evidence="1 10">Multi-pass membrane protein</topology>
    </subcellularLocation>
</comment>
<dbReference type="EMBL" id="DXAV01000018">
    <property type="protein sequence ID" value="HIZ90884.1"/>
    <property type="molecule type" value="Genomic_DNA"/>
</dbReference>
<feature type="domain" description="TonB-dependent receptor-like beta-barrel" evidence="13">
    <location>
        <begin position="334"/>
        <end position="874"/>
    </location>
</feature>
<dbReference type="Pfam" id="PF07715">
    <property type="entry name" value="Plug"/>
    <property type="match status" value="1"/>
</dbReference>
<dbReference type="Pfam" id="PF13715">
    <property type="entry name" value="CarbopepD_reg_2"/>
    <property type="match status" value="1"/>
</dbReference>
<evidence type="ECO:0000256" key="10">
    <source>
        <dbReference type="PROSITE-ProRule" id="PRU01360"/>
    </source>
</evidence>
<feature type="signal peptide" evidence="12">
    <location>
        <begin position="1"/>
        <end position="23"/>
    </location>
</feature>
<evidence type="ECO:0000256" key="8">
    <source>
        <dbReference type="ARBA" id="ARBA00023170"/>
    </source>
</evidence>
<keyword evidence="6 11" id="KW-0798">TonB box</keyword>
<dbReference type="InterPro" id="IPR037066">
    <property type="entry name" value="Plug_dom_sf"/>
</dbReference>
<dbReference type="SUPFAM" id="SSF56935">
    <property type="entry name" value="Porins"/>
    <property type="match status" value="1"/>
</dbReference>
<accession>A0A9D2GWX0</accession>
<evidence type="ECO:0000256" key="5">
    <source>
        <dbReference type="ARBA" id="ARBA00022729"/>
    </source>
</evidence>
<keyword evidence="2 10" id="KW-0813">Transport</keyword>
<evidence type="ECO:0000256" key="2">
    <source>
        <dbReference type="ARBA" id="ARBA00022448"/>
    </source>
</evidence>
<sequence>MRRNLIHFLLIAVMAVCSMSAYAQSTTVKGQLVDSETGEPLVGAAVMVEGTTQGSVTDIDGYFKQSVAANATLVFKYVGYKDLKQKVLKKGASVDLGVIKMQPDAVMLNDVVITSSVAIARKTPVAVSTVEPVFIEEKLGTKEFPEILKSTPGVYATKQGGGFGDSRINMRGFESENIAVMINGVPMNDMEWGGIYWSNWAGLSDVTRSMQTQRGLGASKVSAPSVGGSINIVTNSVEAKKGGSVSYAMGNDGYNKIMFNVSTGMSKSGWALTLLGAKTWADGYIQGTEYEAYNWFINIAKRINDNHQLSFTAFGAPQWHNQRNNNDGLTIEGWQTVAKKYMNGDSPYKYNPTYGYGLNGERKTSARNAYHKPQLSLNHLWQIDNKSSLSTALYASIGNGYGYSGQGLESTDRSNWYGASYGTLNTTFRHEDGTFAYDEVYKLNQESENGSRMAMSKSYNKHTWIGLLSTYTTKFGEYVDFYGGVDFRYYKGVHTNELCDLYGGDYFVDSSSRKNVLVANNAAAAAGSAFVNQKLQVGDVVYRDYDGYTLQEGVFAQAEYNKDKLSAFVAGSLSNTGYWRYDRFYYDADHAKSETVNFLGWTAKGGLNYNLTDNHNVFANIGYISRAPFFSGGAFLQSTTSNLTNPDAVNEKVFSAELGYGFRSRFLTANLNLYHTKWMNKTMSRGIDLNNADGVFVDRISINMSGVNAIHQGVELDFVAKPFKWLDVRGMFSMGFWRWDCDAKGYFYDSTGQPVKNWTNQGEITHASGIQAEDHASMTIHLNETKVGNSAQTTAALGLDAKITKDLSVGLDWNYYGRNYADWSFSSSDLVANGEKSYDDPWKMPDANVFDLSARYRFNIGKINATLYGNIDNVFNQEYITDAIDGSSHTWKDARVFYAWGRTYSVRLKLNF</sequence>
<gene>
    <name evidence="15" type="ORF">H9807_01980</name>
</gene>
<feature type="domain" description="TonB-dependent receptor plug" evidence="14">
    <location>
        <begin position="121"/>
        <end position="197"/>
    </location>
</feature>
<dbReference type="InterPro" id="IPR000531">
    <property type="entry name" value="Beta-barrel_TonB"/>
</dbReference>
<protein>
    <submittedName>
        <fullName evidence="15">TonB-dependent receptor</fullName>
    </submittedName>
</protein>
<keyword evidence="3 10" id="KW-1134">Transmembrane beta strand</keyword>
<dbReference type="AlphaFoldDB" id="A0A9D2GWX0"/>
<evidence type="ECO:0000256" key="7">
    <source>
        <dbReference type="ARBA" id="ARBA00023136"/>
    </source>
</evidence>
<dbReference type="Gene3D" id="2.60.40.1120">
    <property type="entry name" value="Carboxypeptidase-like, regulatory domain"/>
    <property type="match status" value="1"/>
</dbReference>
<dbReference type="GO" id="GO:0015344">
    <property type="term" value="F:siderophore uptake transmembrane transporter activity"/>
    <property type="evidence" value="ECO:0007669"/>
    <property type="project" value="TreeGrafter"/>
</dbReference>
<dbReference type="InterPro" id="IPR008969">
    <property type="entry name" value="CarboxyPept-like_regulatory"/>
</dbReference>
<dbReference type="PANTHER" id="PTHR30069:SF29">
    <property type="entry name" value="HEMOGLOBIN AND HEMOGLOBIN-HAPTOGLOBIN-BINDING PROTEIN 1-RELATED"/>
    <property type="match status" value="1"/>
</dbReference>
<comment type="caution">
    <text evidence="15">The sequence shown here is derived from an EMBL/GenBank/DDBJ whole genome shotgun (WGS) entry which is preliminary data.</text>
</comment>
<evidence type="ECO:0000256" key="12">
    <source>
        <dbReference type="SAM" id="SignalP"/>
    </source>
</evidence>
<evidence type="ECO:0000256" key="4">
    <source>
        <dbReference type="ARBA" id="ARBA00022692"/>
    </source>
</evidence>
<dbReference type="Gene3D" id="2.40.170.20">
    <property type="entry name" value="TonB-dependent receptor, beta-barrel domain"/>
    <property type="match status" value="1"/>
</dbReference>
<evidence type="ECO:0000256" key="9">
    <source>
        <dbReference type="ARBA" id="ARBA00023237"/>
    </source>
</evidence>
<dbReference type="InterPro" id="IPR012910">
    <property type="entry name" value="Plug_dom"/>
</dbReference>
<dbReference type="GO" id="GO:0009279">
    <property type="term" value="C:cell outer membrane"/>
    <property type="evidence" value="ECO:0007669"/>
    <property type="project" value="UniProtKB-SubCell"/>
</dbReference>
<name>A0A9D2GWX0_9BACE</name>
<evidence type="ECO:0000256" key="6">
    <source>
        <dbReference type="ARBA" id="ARBA00023077"/>
    </source>
</evidence>
<dbReference type="Gene3D" id="2.170.130.10">
    <property type="entry name" value="TonB-dependent receptor, plug domain"/>
    <property type="match status" value="1"/>
</dbReference>
<proteinExistence type="inferred from homology"/>
<keyword evidence="8 15" id="KW-0675">Receptor</keyword>
<evidence type="ECO:0000259" key="13">
    <source>
        <dbReference type="Pfam" id="PF00593"/>
    </source>
</evidence>
<reference evidence="15" key="2">
    <citation type="submission" date="2021-04" db="EMBL/GenBank/DDBJ databases">
        <authorList>
            <person name="Gilroy R."/>
        </authorList>
    </citation>
    <scope>NUCLEOTIDE SEQUENCE</scope>
    <source>
        <strain evidence="15">CHK118-2852</strain>
    </source>
</reference>
<dbReference type="InterPro" id="IPR039426">
    <property type="entry name" value="TonB-dep_rcpt-like"/>
</dbReference>
<evidence type="ECO:0000313" key="15">
    <source>
        <dbReference type="EMBL" id="HIZ90884.1"/>
    </source>
</evidence>
<dbReference type="Proteomes" id="UP000824108">
    <property type="component" value="Unassembled WGS sequence"/>
</dbReference>
<reference evidence="15" key="1">
    <citation type="journal article" date="2021" name="PeerJ">
        <title>Extensive microbial diversity within the chicken gut microbiome revealed by metagenomics and culture.</title>
        <authorList>
            <person name="Gilroy R."/>
            <person name="Ravi A."/>
            <person name="Getino M."/>
            <person name="Pursley I."/>
            <person name="Horton D.L."/>
            <person name="Alikhan N.F."/>
            <person name="Baker D."/>
            <person name="Gharbi K."/>
            <person name="Hall N."/>
            <person name="Watson M."/>
            <person name="Adriaenssens E.M."/>
            <person name="Foster-Nyarko E."/>
            <person name="Jarju S."/>
            <person name="Secka A."/>
            <person name="Antonio M."/>
            <person name="Oren A."/>
            <person name="Chaudhuri R.R."/>
            <person name="La Ragione R."/>
            <person name="Hildebrand F."/>
            <person name="Pallen M.J."/>
        </authorList>
    </citation>
    <scope>NUCLEOTIDE SEQUENCE</scope>
    <source>
        <strain evidence="15">CHK118-2852</strain>
    </source>
</reference>
<dbReference type="InterPro" id="IPR036942">
    <property type="entry name" value="Beta-barrel_TonB_sf"/>
</dbReference>
<keyword evidence="5 12" id="KW-0732">Signal</keyword>
<feature type="chain" id="PRO_5039027641" evidence="12">
    <location>
        <begin position="24"/>
        <end position="912"/>
    </location>
</feature>
<evidence type="ECO:0000256" key="1">
    <source>
        <dbReference type="ARBA" id="ARBA00004571"/>
    </source>
</evidence>
<keyword evidence="7 10" id="KW-0472">Membrane</keyword>
<dbReference type="GO" id="GO:0044718">
    <property type="term" value="P:siderophore transmembrane transport"/>
    <property type="evidence" value="ECO:0007669"/>
    <property type="project" value="TreeGrafter"/>
</dbReference>
<evidence type="ECO:0000259" key="14">
    <source>
        <dbReference type="Pfam" id="PF07715"/>
    </source>
</evidence>
<organism evidence="15 16">
    <name type="scientific">Candidatus Bacteroides merdavium</name>
    <dbReference type="NCBI Taxonomy" id="2838472"/>
    <lineage>
        <taxon>Bacteria</taxon>
        <taxon>Pseudomonadati</taxon>
        <taxon>Bacteroidota</taxon>
        <taxon>Bacteroidia</taxon>
        <taxon>Bacteroidales</taxon>
        <taxon>Bacteroidaceae</taxon>
        <taxon>Bacteroides</taxon>
    </lineage>
</organism>
<keyword evidence="9 10" id="KW-0998">Cell outer membrane</keyword>
<dbReference type="SUPFAM" id="SSF49464">
    <property type="entry name" value="Carboxypeptidase regulatory domain-like"/>
    <property type="match status" value="1"/>
</dbReference>
<dbReference type="PROSITE" id="PS52016">
    <property type="entry name" value="TONB_DEPENDENT_REC_3"/>
    <property type="match status" value="1"/>
</dbReference>
<evidence type="ECO:0000313" key="16">
    <source>
        <dbReference type="Proteomes" id="UP000824108"/>
    </source>
</evidence>
<evidence type="ECO:0000256" key="3">
    <source>
        <dbReference type="ARBA" id="ARBA00022452"/>
    </source>
</evidence>
<dbReference type="PANTHER" id="PTHR30069">
    <property type="entry name" value="TONB-DEPENDENT OUTER MEMBRANE RECEPTOR"/>
    <property type="match status" value="1"/>
</dbReference>
<comment type="similarity">
    <text evidence="10 11">Belongs to the TonB-dependent receptor family.</text>
</comment>
<evidence type="ECO:0000256" key="11">
    <source>
        <dbReference type="RuleBase" id="RU003357"/>
    </source>
</evidence>